<dbReference type="Proteomes" id="UP000030701">
    <property type="component" value="Unassembled WGS sequence"/>
</dbReference>
<organism evidence="2">
    <name type="scientific">Fusarium oxysporum f. sp. vasinfectum 25433</name>
    <dbReference type="NCBI Taxonomy" id="1089449"/>
    <lineage>
        <taxon>Eukaryota</taxon>
        <taxon>Fungi</taxon>
        <taxon>Dikarya</taxon>
        <taxon>Ascomycota</taxon>
        <taxon>Pezizomycotina</taxon>
        <taxon>Sordariomycetes</taxon>
        <taxon>Hypocreomycetidae</taxon>
        <taxon>Hypocreales</taxon>
        <taxon>Nectriaceae</taxon>
        <taxon>Fusarium</taxon>
        <taxon>Fusarium oxysporum species complex</taxon>
    </lineage>
</organism>
<dbReference type="Pfam" id="PF05699">
    <property type="entry name" value="Dimer_Tnp_hAT"/>
    <property type="match status" value="1"/>
</dbReference>
<evidence type="ECO:0000259" key="1">
    <source>
        <dbReference type="Pfam" id="PF05699"/>
    </source>
</evidence>
<dbReference type="InterPro" id="IPR012337">
    <property type="entry name" value="RNaseH-like_sf"/>
</dbReference>
<dbReference type="InterPro" id="IPR008906">
    <property type="entry name" value="HATC_C_dom"/>
</dbReference>
<dbReference type="GO" id="GO:0046983">
    <property type="term" value="F:protein dimerization activity"/>
    <property type="evidence" value="ECO:0007669"/>
    <property type="project" value="InterPro"/>
</dbReference>
<dbReference type="EMBL" id="KK035230">
    <property type="protein sequence ID" value="EXM15424.1"/>
    <property type="molecule type" value="Genomic_DNA"/>
</dbReference>
<feature type="domain" description="HAT C-terminal dimerisation" evidence="1">
    <location>
        <begin position="34"/>
        <end position="76"/>
    </location>
</feature>
<sequence>MGQEDDQYTQWINSKTKKAFATGGSVGELERNLCLEPQDTQDAIQWRRDHRASFPSLSSFALDVFAIPAMASDCETIQPSEADVDFSEALDGRRYIGTCSIPQELGQAGLSKVP</sequence>
<accession>X0KP99</accession>
<proteinExistence type="predicted"/>
<dbReference type="HOGENOM" id="CLU_2121186_0_0_1"/>
<reference evidence="2" key="1">
    <citation type="submission" date="2011-11" db="EMBL/GenBank/DDBJ databases">
        <title>The Genome Sequence of Fusarium oxysporum Cotton.</title>
        <authorList>
            <consortium name="The Broad Institute Genome Sequencing Platform"/>
            <person name="Ma L.-J."/>
            <person name="Gale L.R."/>
            <person name="Schwartz D.C."/>
            <person name="Zhou S."/>
            <person name="Corby-Kistler H."/>
            <person name="Young S.K."/>
            <person name="Zeng Q."/>
            <person name="Gargeya S."/>
            <person name="Fitzgerald M."/>
            <person name="Haas B."/>
            <person name="Abouelleil A."/>
            <person name="Alvarado L."/>
            <person name="Arachchi H.M."/>
            <person name="Berlin A."/>
            <person name="Brown A."/>
            <person name="Chapman S.B."/>
            <person name="Chen Z."/>
            <person name="Dunbar C."/>
            <person name="Freedman E."/>
            <person name="Gearin G."/>
            <person name="Goldberg J."/>
            <person name="Griggs A."/>
            <person name="Gujja S."/>
            <person name="Heiman D."/>
            <person name="Howarth C."/>
            <person name="Larson L."/>
            <person name="Lui A."/>
            <person name="MacDonald P.J.P."/>
            <person name="Montmayeur A."/>
            <person name="Murphy C."/>
            <person name="Neiman D."/>
            <person name="Pearson M."/>
            <person name="Priest M."/>
            <person name="Roberts A."/>
            <person name="Saif S."/>
            <person name="Shea T."/>
            <person name="Shenoy N."/>
            <person name="Sisk P."/>
            <person name="Stolte C."/>
            <person name="Sykes S."/>
            <person name="Wortman J."/>
            <person name="Nusbaum C."/>
            <person name="Birren B."/>
        </authorList>
    </citation>
    <scope>NUCLEOTIDE SEQUENCE [LARGE SCALE GENOMIC DNA]</scope>
    <source>
        <strain evidence="2">25433</strain>
    </source>
</reference>
<name>X0KP99_FUSOX</name>
<protein>
    <recommendedName>
        <fullName evidence="1">HAT C-terminal dimerisation domain-containing protein</fullName>
    </recommendedName>
</protein>
<reference evidence="2" key="2">
    <citation type="submission" date="2014-03" db="EMBL/GenBank/DDBJ databases">
        <title>The Genome Annotation of Fusarium oxysporum Cotton.</title>
        <authorList>
            <consortium name="The Broad Institute Genomics Platform"/>
            <person name="Ma L.-J."/>
            <person name="Corby-Kistler H."/>
            <person name="Broz K."/>
            <person name="Gale L.R."/>
            <person name="Jonkers W."/>
            <person name="O'Donnell K."/>
            <person name="Ploetz R."/>
            <person name="Steinberg C."/>
            <person name="Schwartz D.C."/>
            <person name="VanEtten H."/>
            <person name="Zhou S."/>
            <person name="Young S.K."/>
            <person name="Zeng Q."/>
            <person name="Gargeya S."/>
            <person name="Fitzgerald M."/>
            <person name="Abouelleil A."/>
            <person name="Alvarado L."/>
            <person name="Chapman S.B."/>
            <person name="Gainer-Dewar J."/>
            <person name="Goldberg J."/>
            <person name="Griggs A."/>
            <person name="Gujja S."/>
            <person name="Hansen M."/>
            <person name="Howarth C."/>
            <person name="Imamovic A."/>
            <person name="Ireland A."/>
            <person name="Larimer J."/>
            <person name="McCowan C."/>
            <person name="Murphy C."/>
            <person name="Pearson M."/>
            <person name="Poon T.W."/>
            <person name="Priest M."/>
            <person name="Roberts A."/>
            <person name="Saif S."/>
            <person name="Shea T."/>
            <person name="Sykes S."/>
            <person name="Wortman J."/>
            <person name="Nusbaum C."/>
            <person name="Birren B."/>
        </authorList>
    </citation>
    <scope>NUCLEOTIDE SEQUENCE</scope>
    <source>
        <strain evidence="2">25433</strain>
    </source>
</reference>
<dbReference type="AlphaFoldDB" id="X0KP99"/>
<dbReference type="SUPFAM" id="SSF53098">
    <property type="entry name" value="Ribonuclease H-like"/>
    <property type="match status" value="1"/>
</dbReference>
<gene>
    <name evidence="2" type="ORF">FOTG_16218</name>
</gene>
<dbReference type="OrthoDB" id="5078122at2759"/>
<evidence type="ECO:0000313" key="2">
    <source>
        <dbReference type="EMBL" id="EXM15424.1"/>
    </source>
</evidence>